<sequence length="264" mass="29038">MSVGSSMAHCSVLDITNPANYWMDSSNITLNTNVSTQSVLHLDYGFLGFQGISADSTSTMRTWASLPTIGFNVTWESSSKVLFNAGSAMFWFGSSGNTHEWSMPAGITSGTLTLNGTQEISIDSANSLTWYDRQWGYAGPFGGNWTWFELHFKDDTKASIWAIDQGDAIKRFATVRTDMGTHVLSYDLLADWSNTWTSDCSGKTYPLSWTLRFQNGEELHMESIRDDQELCNVGQEAAYEGFIIASGSVLGKKPAFGLVEMTAA</sequence>
<reference evidence="1" key="1">
    <citation type="submission" date="2024-09" db="EMBL/GenBank/DDBJ databases">
        <title>Draft Genome Sequences of Neofusicoccum parvum.</title>
        <authorList>
            <person name="Ashida A."/>
            <person name="Camagna M."/>
            <person name="Tanaka A."/>
            <person name="Takemoto D."/>
        </authorList>
    </citation>
    <scope>NUCLEOTIDE SEQUENCE</scope>
    <source>
        <strain evidence="1">PPO83</strain>
    </source>
</reference>
<dbReference type="EMBL" id="BSXG01000074">
    <property type="protein sequence ID" value="GME36097.1"/>
    <property type="molecule type" value="Genomic_DNA"/>
</dbReference>
<dbReference type="Proteomes" id="UP001165186">
    <property type="component" value="Unassembled WGS sequence"/>
</dbReference>
<accession>A0ACB5SDG8</accession>
<name>A0ACB5SDG8_9PEZI</name>
<protein>
    <submittedName>
        <fullName evidence="1">Kievitone hydratase</fullName>
    </submittedName>
</protein>
<keyword evidence="2" id="KW-1185">Reference proteome</keyword>
<evidence type="ECO:0000313" key="1">
    <source>
        <dbReference type="EMBL" id="GME36097.1"/>
    </source>
</evidence>
<organism evidence="1 2">
    <name type="scientific">Neofusicoccum parvum</name>
    <dbReference type="NCBI Taxonomy" id="310453"/>
    <lineage>
        <taxon>Eukaryota</taxon>
        <taxon>Fungi</taxon>
        <taxon>Dikarya</taxon>
        <taxon>Ascomycota</taxon>
        <taxon>Pezizomycotina</taxon>
        <taxon>Dothideomycetes</taxon>
        <taxon>Dothideomycetes incertae sedis</taxon>
        <taxon>Botryosphaeriales</taxon>
        <taxon>Botryosphaeriaceae</taxon>
        <taxon>Neofusicoccum</taxon>
    </lineage>
</organism>
<evidence type="ECO:0000313" key="2">
    <source>
        <dbReference type="Proteomes" id="UP001165186"/>
    </source>
</evidence>
<proteinExistence type="predicted"/>
<gene>
    <name evidence="1" type="primary">g9557</name>
    <name evidence="1" type="ORF">NpPPO83_00009557</name>
</gene>
<comment type="caution">
    <text evidence="1">The sequence shown here is derived from an EMBL/GenBank/DDBJ whole genome shotgun (WGS) entry which is preliminary data.</text>
</comment>